<dbReference type="FunFam" id="1.10.510.10:FF:000624">
    <property type="entry name" value="Mitogen-activated protein kinase"/>
    <property type="match status" value="1"/>
</dbReference>
<accession>A0AAN5CIQ8</accession>
<organism evidence="7 8">
    <name type="scientific">Pristionchus mayeri</name>
    <dbReference type="NCBI Taxonomy" id="1317129"/>
    <lineage>
        <taxon>Eukaryota</taxon>
        <taxon>Metazoa</taxon>
        <taxon>Ecdysozoa</taxon>
        <taxon>Nematoda</taxon>
        <taxon>Chromadorea</taxon>
        <taxon>Rhabditida</taxon>
        <taxon>Rhabditina</taxon>
        <taxon>Diplogasteromorpha</taxon>
        <taxon>Diplogasteroidea</taxon>
        <taxon>Neodiplogasteridae</taxon>
        <taxon>Pristionchus</taxon>
    </lineage>
</organism>
<comment type="caution">
    <text evidence="7">The sequence shown here is derived from an EMBL/GenBank/DDBJ whole genome shotgun (WGS) entry which is preliminary data.</text>
</comment>
<dbReference type="EMBL" id="BTRK01000004">
    <property type="protein sequence ID" value="GMR45174.1"/>
    <property type="molecule type" value="Genomic_DNA"/>
</dbReference>
<dbReference type="Gene3D" id="3.30.200.20">
    <property type="entry name" value="Phosphorylase Kinase, domain 1"/>
    <property type="match status" value="2"/>
</dbReference>
<keyword evidence="2" id="KW-0808">Transferase</keyword>
<dbReference type="GO" id="GO:0005524">
    <property type="term" value="F:ATP binding"/>
    <property type="evidence" value="ECO:0007669"/>
    <property type="project" value="UniProtKB-KW"/>
</dbReference>
<protein>
    <recommendedName>
        <fullName evidence="6">Protein kinase domain-containing protein</fullName>
    </recommendedName>
</protein>
<evidence type="ECO:0000313" key="8">
    <source>
        <dbReference type="Proteomes" id="UP001328107"/>
    </source>
</evidence>
<dbReference type="GO" id="GO:0004674">
    <property type="term" value="F:protein serine/threonine kinase activity"/>
    <property type="evidence" value="ECO:0007669"/>
    <property type="project" value="UniProtKB-KW"/>
</dbReference>
<reference evidence="8" key="1">
    <citation type="submission" date="2022-10" db="EMBL/GenBank/DDBJ databases">
        <title>Genome assembly of Pristionchus species.</title>
        <authorList>
            <person name="Yoshida K."/>
            <person name="Sommer R.J."/>
        </authorList>
    </citation>
    <scope>NUCLEOTIDE SEQUENCE [LARGE SCALE GENOMIC DNA]</scope>
    <source>
        <strain evidence="8">RS5460</strain>
    </source>
</reference>
<dbReference type="Pfam" id="PF00069">
    <property type="entry name" value="Pkinase"/>
    <property type="match status" value="1"/>
</dbReference>
<keyword evidence="4" id="KW-0418">Kinase</keyword>
<dbReference type="AlphaFoldDB" id="A0AAN5CIQ8"/>
<keyword evidence="8" id="KW-1185">Reference proteome</keyword>
<keyword evidence="5" id="KW-0067">ATP-binding</keyword>
<dbReference type="PANTHER" id="PTHR24055">
    <property type="entry name" value="MITOGEN-ACTIVATED PROTEIN KINASE"/>
    <property type="match status" value="1"/>
</dbReference>
<evidence type="ECO:0000256" key="5">
    <source>
        <dbReference type="ARBA" id="ARBA00022840"/>
    </source>
</evidence>
<evidence type="ECO:0000256" key="2">
    <source>
        <dbReference type="ARBA" id="ARBA00022679"/>
    </source>
</evidence>
<evidence type="ECO:0000256" key="3">
    <source>
        <dbReference type="ARBA" id="ARBA00022741"/>
    </source>
</evidence>
<dbReference type="InterPro" id="IPR050117">
    <property type="entry name" value="MAPK"/>
</dbReference>
<dbReference type="InterPro" id="IPR011009">
    <property type="entry name" value="Kinase-like_dom_sf"/>
</dbReference>
<name>A0AAN5CIQ8_9BILA</name>
<evidence type="ECO:0000256" key="4">
    <source>
        <dbReference type="ARBA" id="ARBA00022777"/>
    </source>
</evidence>
<dbReference type="PROSITE" id="PS50011">
    <property type="entry name" value="PROTEIN_KINASE_DOM"/>
    <property type="match status" value="1"/>
</dbReference>
<proteinExistence type="predicted"/>
<dbReference type="InterPro" id="IPR000719">
    <property type="entry name" value="Prot_kinase_dom"/>
</dbReference>
<sequence>FHSVFVFNGEHNSFSFTVPLRYSNLQFLNGGSQGLVVSADDSSTRKRVAIKKMHQPFVMPISAKRAYREFVLLSSVKHPNDLKPSNIVVNENCKLKVLDFGLARLINPTVSDRKTAYVTTRYYRAPEVVLGLPYDEKVDVWSIGCIFAELINQRVLFPGMDKVKQWNEIVKIMGTPSEEFFSSLDLAKPVADYVRSLPLSHPCSIEEVVPDRHFLANTEHQHSLLTADEARSLISKMLKMDPSERCSVAEALEHPYVRRWRREEEVNAPQSSNKYNWEFAEVEQSLPALNAIIFEEVKRFESSHD</sequence>
<dbReference type="Proteomes" id="UP001328107">
    <property type="component" value="Unassembled WGS sequence"/>
</dbReference>
<dbReference type="Gene3D" id="1.10.510.10">
    <property type="entry name" value="Transferase(Phosphotransferase) domain 1"/>
    <property type="match status" value="1"/>
</dbReference>
<feature type="domain" description="Protein kinase" evidence="6">
    <location>
        <begin position="1"/>
        <end position="257"/>
    </location>
</feature>
<evidence type="ECO:0000313" key="7">
    <source>
        <dbReference type="EMBL" id="GMR45174.1"/>
    </source>
</evidence>
<feature type="non-terminal residue" evidence="7">
    <location>
        <position position="1"/>
    </location>
</feature>
<feature type="non-terminal residue" evidence="7">
    <location>
        <position position="305"/>
    </location>
</feature>
<gene>
    <name evidence="7" type="ORF">PMAYCL1PPCAC_15369</name>
</gene>
<keyword evidence="1" id="KW-0723">Serine/threonine-protein kinase</keyword>
<keyword evidence="3" id="KW-0547">Nucleotide-binding</keyword>
<dbReference type="SMART" id="SM00220">
    <property type="entry name" value="S_TKc"/>
    <property type="match status" value="1"/>
</dbReference>
<evidence type="ECO:0000256" key="1">
    <source>
        <dbReference type="ARBA" id="ARBA00022527"/>
    </source>
</evidence>
<dbReference type="SUPFAM" id="SSF56112">
    <property type="entry name" value="Protein kinase-like (PK-like)"/>
    <property type="match status" value="1"/>
</dbReference>
<evidence type="ECO:0000259" key="6">
    <source>
        <dbReference type="PROSITE" id="PS50011"/>
    </source>
</evidence>